<evidence type="ECO:0000259" key="2">
    <source>
        <dbReference type="Pfam" id="PF01425"/>
    </source>
</evidence>
<reference evidence="4 6" key="2">
    <citation type="submission" date="2019-03" db="EMBL/GenBank/DDBJ databases">
        <title>Genomic Encyclopedia of Type Strains, Phase IV (KMG-IV): sequencing the most valuable type-strain genomes for metagenomic binning, comparative biology and taxonomic classification.</title>
        <authorList>
            <person name="Goeker M."/>
        </authorList>
    </citation>
    <scope>NUCLEOTIDE SEQUENCE [LARGE SCALE GENOMIC DNA]</scope>
    <source>
        <strain evidence="4 6">DSM 11603</strain>
    </source>
</reference>
<evidence type="ECO:0000313" key="3">
    <source>
        <dbReference type="EMBL" id="EXL02383.1"/>
    </source>
</evidence>
<comment type="caution">
    <text evidence="3">The sequence shown here is derived from an EMBL/GenBank/DDBJ whole genome shotgun (WGS) entry which is preliminary data.</text>
</comment>
<evidence type="ECO:0000313" key="6">
    <source>
        <dbReference type="Proteomes" id="UP000294958"/>
    </source>
</evidence>
<keyword evidence="4" id="KW-0808">Transferase</keyword>
<dbReference type="STRING" id="69279.BG36_14870"/>
<evidence type="ECO:0000313" key="5">
    <source>
        <dbReference type="Proteomes" id="UP000019849"/>
    </source>
</evidence>
<evidence type="ECO:0000313" key="4">
    <source>
        <dbReference type="EMBL" id="TDR32877.1"/>
    </source>
</evidence>
<dbReference type="InterPro" id="IPR036928">
    <property type="entry name" value="AS_sf"/>
</dbReference>
<reference evidence="3 5" key="1">
    <citation type="submission" date="2014-02" db="EMBL/GenBank/DDBJ databases">
        <title>Aquamicrobium defluvii Genome sequencing.</title>
        <authorList>
            <person name="Wang X."/>
        </authorList>
    </citation>
    <scope>NUCLEOTIDE SEQUENCE [LARGE SCALE GENOMIC DNA]</scope>
    <source>
        <strain evidence="3 5">W13Z1</strain>
    </source>
</reference>
<organism evidence="3 5">
    <name type="scientific">Aquamicrobium defluvii</name>
    <dbReference type="NCBI Taxonomy" id="69279"/>
    <lineage>
        <taxon>Bacteria</taxon>
        <taxon>Pseudomonadati</taxon>
        <taxon>Pseudomonadota</taxon>
        <taxon>Alphaproteobacteria</taxon>
        <taxon>Hyphomicrobiales</taxon>
        <taxon>Phyllobacteriaceae</taxon>
        <taxon>Aquamicrobium</taxon>
    </lineage>
</organism>
<sequence>MLIEELSRLTLTEVTECYASGRLCPVMVMEATIAQAEAANNSINALYDLQADRCLAEAEASRQRYRTGSSLGLLDGIPVTIKDSIHAAGMHWHHGSAAHGSGVEGMKDAPPTIALKRAGALIFAKTVMSDFGLSSSGVSSSHGIVRNPWGLGWSTGGSSAGAGASLAAGIGMAAVGTDIAGSVRLPASHCGLAALKPTQGLIAHTPPSTVRSAGPMARYAADLEPMLRVLGGVHRDDCYSAPFPAVHAGSDLPRRVTVCLDFGFGPQLEDEVAVVVEQAAQALAELAFEVRFEDRGFDFDAYLPIDDSLKLRGWREYSATAQNFRAAVPSQLVDWLMPASEWGEAQIAEMDKGIARTISGANALLDKADMLLTPVMHLVNFPAGDLGPDPDMPLRHATFTAPFNQSGHPAATICGGFSASGLPIGIQLIGHRFDDIRLVRTATLLEERLRQTRATQMLWPLQPKPLARQPVHGGNGVLV</sequence>
<dbReference type="SUPFAM" id="SSF75304">
    <property type="entry name" value="Amidase signature (AS) enzymes"/>
    <property type="match status" value="1"/>
</dbReference>
<dbReference type="AlphaFoldDB" id="A0A011U946"/>
<name>A0A011U946_9HYPH</name>
<feature type="domain" description="Amidase" evidence="2">
    <location>
        <begin position="28"/>
        <end position="438"/>
    </location>
</feature>
<dbReference type="OrthoDB" id="9814821at2"/>
<dbReference type="GO" id="GO:0016740">
    <property type="term" value="F:transferase activity"/>
    <property type="evidence" value="ECO:0007669"/>
    <property type="project" value="UniProtKB-KW"/>
</dbReference>
<dbReference type="EMBL" id="SNZF01000025">
    <property type="protein sequence ID" value="TDR32877.1"/>
    <property type="molecule type" value="Genomic_DNA"/>
</dbReference>
<dbReference type="InterPro" id="IPR023631">
    <property type="entry name" value="Amidase_dom"/>
</dbReference>
<dbReference type="InterPro" id="IPR000120">
    <property type="entry name" value="Amidase"/>
</dbReference>
<protein>
    <submittedName>
        <fullName evidence="3 4">Amidase</fullName>
    </submittedName>
</protein>
<accession>A0A011U946</accession>
<evidence type="ECO:0000256" key="1">
    <source>
        <dbReference type="ARBA" id="ARBA00009199"/>
    </source>
</evidence>
<dbReference type="RefSeq" id="WP_051520740.1">
    <property type="nucleotide sequence ID" value="NZ_KK073903.1"/>
</dbReference>
<keyword evidence="6" id="KW-1185">Reference proteome</keyword>
<dbReference type="Gene3D" id="3.90.1300.10">
    <property type="entry name" value="Amidase signature (AS) domain"/>
    <property type="match status" value="1"/>
</dbReference>
<dbReference type="PATRIC" id="fig|69279.3.peg.4031"/>
<comment type="similarity">
    <text evidence="1">Belongs to the amidase family.</text>
</comment>
<dbReference type="Proteomes" id="UP000294958">
    <property type="component" value="Unassembled WGS sequence"/>
</dbReference>
<dbReference type="Pfam" id="PF01425">
    <property type="entry name" value="Amidase"/>
    <property type="match status" value="1"/>
</dbReference>
<dbReference type="PANTHER" id="PTHR11895:SF7">
    <property type="entry name" value="GLUTAMYL-TRNA(GLN) AMIDOTRANSFERASE SUBUNIT A, MITOCHONDRIAL"/>
    <property type="match status" value="1"/>
</dbReference>
<gene>
    <name evidence="3" type="ORF">BG36_14870</name>
    <name evidence="4" type="ORF">DES43_1257</name>
</gene>
<dbReference type="PANTHER" id="PTHR11895">
    <property type="entry name" value="TRANSAMIDASE"/>
    <property type="match status" value="1"/>
</dbReference>
<dbReference type="HOGENOM" id="CLU_009600_0_4_5"/>
<dbReference type="eggNOG" id="COG0154">
    <property type="taxonomic scope" value="Bacteria"/>
</dbReference>
<dbReference type="Proteomes" id="UP000019849">
    <property type="component" value="Unassembled WGS sequence"/>
</dbReference>
<dbReference type="EMBL" id="JENY01000031">
    <property type="protein sequence ID" value="EXL02383.1"/>
    <property type="molecule type" value="Genomic_DNA"/>
</dbReference>
<proteinExistence type="inferred from homology"/>